<evidence type="ECO:0000256" key="6">
    <source>
        <dbReference type="PIRNR" id="PIRNR009375"/>
    </source>
</evidence>
<dbReference type="AlphaFoldDB" id="A0A0F7SV75"/>
<comment type="similarity">
    <text evidence="2 6">Belongs to the VPS35 family.</text>
</comment>
<dbReference type="GO" id="GO:0005829">
    <property type="term" value="C:cytosol"/>
    <property type="evidence" value="ECO:0007669"/>
    <property type="project" value="GOC"/>
</dbReference>
<dbReference type="PANTHER" id="PTHR11099:SF0">
    <property type="entry name" value="VACUOLAR PROTEIN SORTING-ASSOCIATED PROTEIN 35"/>
    <property type="match status" value="1"/>
</dbReference>
<name>A0A0F7SV75_PHARH</name>
<accession>A0A0F7SV75</accession>
<keyword evidence="3 6" id="KW-0813">Transport</keyword>
<evidence type="ECO:0000313" key="8">
    <source>
        <dbReference type="EMBL" id="CED83833.1"/>
    </source>
</evidence>
<evidence type="ECO:0000256" key="7">
    <source>
        <dbReference type="SAM" id="MobiDB-lite"/>
    </source>
</evidence>
<proteinExistence type="inferred from homology"/>
<reference evidence="8" key="1">
    <citation type="submission" date="2014-08" db="EMBL/GenBank/DDBJ databases">
        <authorList>
            <person name="Sharma Rahul"/>
            <person name="Thines Marco"/>
        </authorList>
    </citation>
    <scope>NUCLEOTIDE SEQUENCE</scope>
</reference>
<protein>
    <recommendedName>
        <fullName evidence="6">Vacuolar protein sorting-associated protein 35</fullName>
    </recommendedName>
</protein>
<feature type="compositionally biased region" description="Basic and acidic residues" evidence="7">
    <location>
        <begin position="366"/>
        <end position="392"/>
    </location>
</feature>
<organism evidence="8">
    <name type="scientific">Phaffia rhodozyma</name>
    <name type="common">Yeast</name>
    <name type="synonym">Xanthophyllomyces dendrorhous</name>
    <dbReference type="NCBI Taxonomy" id="264483"/>
    <lineage>
        <taxon>Eukaryota</taxon>
        <taxon>Fungi</taxon>
        <taxon>Dikarya</taxon>
        <taxon>Basidiomycota</taxon>
        <taxon>Agaricomycotina</taxon>
        <taxon>Tremellomycetes</taxon>
        <taxon>Cystofilobasidiales</taxon>
        <taxon>Mrakiaceae</taxon>
        <taxon>Phaffia</taxon>
    </lineage>
</organism>
<dbReference type="Gene3D" id="1.25.40.660">
    <property type="entry name" value="Vacuolar protein sorting-associated protein 35, helical subcomplex Vps35-C"/>
    <property type="match status" value="1"/>
</dbReference>
<comment type="subcellular location">
    <subcellularLocation>
        <location evidence="1">Membrane</location>
        <topology evidence="1">Peripheral membrane protein</topology>
    </subcellularLocation>
</comment>
<sequence length="967" mass="108063">MSVVVSDPEGKLLAQALNTVKIESVQMKRCLDAELLMDALKSASTMLAELRTSSLSPKQYYELYMAVFDALRHLSTYLHEAHLSGKHHLADLYEIVQYAGNILPRLYLMITVGSVYMSIPDAPVKEIMKDMMEMTRGVQHATRGLFLRHYLSGQTRDCLPIGDDQGSGGNLQDSIGFVLTNFIEMNKLWVRLQHSGHSREREKRELERKELRILVGTNLVRLSQLEGVDLDMYQKIILPSILEQVVNCKDVIAQEYLMEVVIQVFTDEFHLFTLSPFLSATALLHPRVNIKQIVIALIDRLASYAAREAENESPEEKKKGEEEAAKRLAERVQARKNGTDVKEKPINKQAGADVWGAAEVDDDEPTKDKEAPISEPKEKEKEKEEEQPKEDGSTAESTTPAPPVVKKFRGIPDNVKLFEVFWHQVVELIKARPDLSIQDITALLVSLINLSLSCYPDQLEYVDQIIVFATAKVQEYADSPDINTPATTANLLSLLLSPINSYLTVLTLLALPSYVPLLSSQPFSTRRSIAHAIVSSVLKNETVIETPEDVSGVLGMCSVLVVDQKELGVSASRTGSMIGANGGRYRSGSITGGSSGRRSGHQREAYDAEDMAEEQGWVARMVHLFQSDDLDVQFQLFQTARKHFIDGGDRIRYTFPPLITSSIKLASRYRSLPIDEQDDEWEVKLASIFKFVHQIISILYHRVESSETCLRLFLLAAQVADEAGMEELAYEFFVQAFVIYEESISESRAQLQAITIIIRTLQGTKVFGPENYDTLITKAALHGNRLLKKPQQATAVLYASHLWWQNELPDRDGRKDNELFRDPKRVLECLQKSIKIAGSCIEEIMSVHLYCLALDQFLYYFEQGVETVTVRFVNSLVGVITSEIDSIHGTDVHPSSNASPGLVDGVHSPDMISRHFRNTLIYIQSKKAASASYELSGPGTQPSSKPNVAWDTVDIVGALLKMGLTAA</sequence>
<evidence type="ECO:0000256" key="2">
    <source>
        <dbReference type="ARBA" id="ARBA00006536"/>
    </source>
</evidence>
<dbReference type="PANTHER" id="PTHR11099">
    <property type="entry name" value="VACUOLAR SORTING PROTEIN 35"/>
    <property type="match status" value="1"/>
</dbReference>
<feature type="compositionally biased region" description="Basic and acidic residues" evidence="7">
    <location>
        <begin position="332"/>
        <end position="346"/>
    </location>
</feature>
<dbReference type="GO" id="GO:0005770">
    <property type="term" value="C:late endosome"/>
    <property type="evidence" value="ECO:0007669"/>
    <property type="project" value="TreeGrafter"/>
</dbReference>
<evidence type="ECO:0000256" key="1">
    <source>
        <dbReference type="ARBA" id="ARBA00004170"/>
    </source>
</evidence>
<dbReference type="GO" id="GO:0006886">
    <property type="term" value="P:intracellular protein transport"/>
    <property type="evidence" value="ECO:0007669"/>
    <property type="project" value="TreeGrafter"/>
</dbReference>
<feature type="region of interest" description="Disordered" evidence="7">
    <location>
        <begin position="332"/>
        <end position="405"/>
    </location>
</feature>
<dbReference type="GO" id="GO:0042147">
    <property type="term" value="P:retrograde transport, endosome to Golgi"/>
    <property type="evidence" value="ECO:0007669"/>
    <property type="project" value="InterPro"/>
</dbReference>
<dbReference type="InterPro" id="IPR005378">
    <property type="entry name" value="Vps35"/>
</dbReference>
<feature type="region of interest" description="Disordered" evidence="7">
    <location>
        <begin position="307"/>
        <end position="326"/>
    </location>
</feature>
<dbReference type="InterPro" id="IPR042491">
    <property type="entry name" value="Vps35_C"/>
</dbReference>
<dbReference type="EMBL" id="LN483157">
    <property type="protein sequence ID" value="CED83833.1"/>
    <property type="molecule type" value="Genomic_DNA"/>
</dbReference>
<comment type="function">
    <text evidence="6">Plays a role in vesicular protein sorting.</text>
</comment>
<dbReference type="PIRSF" id="PIRSF009375">
    <property type="entry name" value="Retromer_Vps35"/>
    <property type="match status" value="1"/>
</dbReference>
<evidence type="ECO:0000256" key="4">
    <source>
        <dbReference type="ARBA" id="ARBA00022927"/>
    </source>
</evidence>
<evidence type="ECO:0000256" key="5">
    <source>
        <dbReference type="ARBA" id="ARBA00023136"/>
    </source>
</evidence>
<dbReference type="Pfam" id="PF03635">
    <property type="entry name" value="Vps35"/>
    <property type="match status" value="1"/>
</dbReference>
<keyword evidence="4 6" id="KW-0653">Protein transport</keyword>
<keyword evidence="5" id="KW-0472">Membrane</keyword>
<evidence type="ECO:0000256" key="3">
    <source>
        <dbReference type="ARBA" id="ARBA00022448"/>
    </source>
</evidence>
<dbReference type="GO" id="GO:0030906">
    <property type="term" value="C:retromer, cargo-selective complex"/>
    <property type="evidence" value="ECO:0007669"/>
    <property type="project" value="InterPro"/>
</dbReference>
<dbReference type="FunFam" id="1.25.40.660:FF:000002">
    <property type="entry name" value="Vacuolar protein sorting-associated protein 35"/>
    <property type="match status" value="1"/>
</dbReference>